<evidence type="ECO:0000259" key="1">
    <source>
        <dbReference type="Pfam" id="PF15919"/>
    </source>
</evidence>
<dbReference type="OrthoDB" id="5419659at2"/>
<dbReference type="Pfam" id="PF15919">
    <property type="entry name" value="HicB_lk_antitox"/>
    <property type="match status" value="1"/>
</dbReference>
<dbReference type="SUPFAM" id="SSF143100">
    <property type="entry name" value="TTHA1013/TTHA0281-like"/>
    <property type="match status" value="1"/>
</dbReference>
<proteinExistence type="predicted"/>
<name>A0A7Z9BLJ8_9CYAN</name>
<dbReference type="RefSeq" id="WP_083620968.1">
    <property type="nucleotide sequence ID" value="NZ_LR734866.1"/>
</dbReference>
<dbReference type="InterPro" id="IPR051404">
    <property type="entry name" value="TA_system_antitoxin"/>
</dbReference>
<sequence length="70" mass="7817">MRYAIVIEKGENSYGAYVPDLPGCVAVGETVEEVRTLMQEAIIFHLEGLQEEGFKIPEPLSICEYVEAKL</sequence>
<gene>
    <name evidence="2" type="ORF">PL8927_570002</name>
</gene>
<reference evidence="2" key="1">
    <citation type="submission" date="2019-10" db="EMBL/GenBank/DDBJ databases">
        <authorList>
            <consortium name="Genoscope - CEA"/>
            <person name="William W."/>
        </authorList>
    </citation>
    <scope>NUCLEOTIDE SEQUENCE [LARGE SCALE GENOMIC DNA]</scope>
    <source>
        <strain evidence="2">BBR_PRJEB10992</strain>
    </source>
</reference>
<protein>
    <recommendedName>
        <fullName evidence="1">HicB-like antitoxin of toxin-antitoxin system domain-containing protein</fullName>
    </recommendedName>
</protein>
<accession>A0A7Z9BLJ8</accession>
<dbReference type="PANTHER" id="PTHR34504">
    <property type="entry name" value="ANTITOXIN HICB"/>
    <property type="match status" value="1"/>
</dbReference>
<organism evidence="2 3">
    <name type="scientific">Planktothrix serta PCC 8927</name>
    <dbReference type="NCBI Taxonomy" id="671068"/>
    <lineage>
        <taxon>Bacteria</taxon>
        <taxon>Bacillati</taxon>
        <taxon>Cyanobacteriota</taxon>
        <taxon>Cyanophyceae</taxon>
        <taxon>Oscillatoriophycideae</taxon>
        <taxon>Oscillatoriales</taxon>
        <taxon>Microcoleaceae</taxon>
        <taxon>Planktothrix</taxon>
    </lineage>
</organism>
<evidence type="ECO:0000313" key="3">
    <source>
        <dbReference type="Proteomes" id="UP000184550"/>
    </source>
</evidence>
<dbReference type="Proteomes" id="UP000184550">
    <property type="component" value="Unassembled WGS sequence"/>
</dbReference>
<dbReference type="InterPro" id="IPR031807">
    <property type="entry name" value="HicB-like"/>
</dbReference>
<dbReference type="Gene3D" id="3.30.160.250">
    <property type="match status" value="1"/>
</dbReference>
<dbReference type="PANTHER" id="PTHR34504:SF2">
    <property type="entry name" value="UPF0150 PROTEIN SSL0259"/>
    <property type="match status" value="1"/>
</dbReference>
<dbReference type="InterPro" id="IPR035069">
    <property type="entry name" value="TTHA1013/TTHA0281-like"/>
</dbReference>
<dbReference type="AlphaFoldDB" id="A0A7Z9BLJ8"/>
<dbReference type="EMBL" id="CZCU02000132">
    <property type="protein sequence ID" value="VXD17205.1"/>
    <property type="molecule type" value="Genomic_DNA"/>
</dbReference>
<feature type="domain" description="HicB-like antitoxin of toxin-antitoxin system" evidence="1">
    <location>
        <begin position="3"/>
        <end position="67"/>
    </location>
</feature>
<evidence type="ECO:0000313" key="2">
    <source>
        <dbReference type="EMBL" id="VXD17205.1"/>
    </source>
</evidence>
<comment type="caution">
    <text evidence="2">The sequence shown here is derived from an EMBL/GenBank/DDBJ whole genome shotgun (WGS) entry which is preliminary data.</text>
</comment>
<keyword evidence="3" id="KW-1185">Reference proteome</keyword>